<keyword evidence="1" id="KW-0547">Nucleotide-binding</keyword>
<evidence type="ECO:0000313" key="9">
    <source>
        <dbReference type="Proteomes" id="UP000309984"/>
    </source>
</evidence>
<evidence type="ECO:0000313" key="8">
    <source>
        <dbReference type="EMBL" id="TLH72352.1"/>
    </source>
</evidence>
<keyword evidence="9" id="KW-1185">Reference proteome</keyword>
<evidence type="ECO:0000256" key="1">
    <source>
        <dbReference type="ARBA" id="ARBA00022741"/>
    </source>
</evidence>
<evidence type="ECO:0000259" key="6">
    <source>
        <dbReference type="PROSITE" id="PS51192"/>
    </source>
</evidence>
<dbReference type="SUPFAM" id="SSF52540">
    <property type="entry name" value="P-loop containing nucleoside triphosphate hydrolases"/>
    <property type="match status" value="2"/>
</dbReference>
<dbReference type="Pfam" id="PF00271">
    <property type="entry name" value="Helicase_C"/>
    <property type="match status" value="1"/>
</dbReference>
<dbReference type="GO" id="GO:0016787">
    <property type="term" value="F:hydrolase activity"/>
    <property type="evidence" value="ECO:0007669"/>
    <property type="project" value="UniProtKB-KW"/>
</dbReference>
<dbReference type="InterPro" id="IPR000330">
    <property type="entry name" value="SNF2_N"/>
</dbReference>
<dbReference type="AlphaFoldDB" id="A0AA94RE30"/>
<dbReference type="SMART" id="SM00487">
    <property type="entry name" value="DEXDc"/>
    <property type="match status" value="1"/>
</dbReference>
<evidence type="ECO:0000256" key="2">
    <source>
        <dbReference type="ARBA" id="ARBA00022801"/>
    </source>
</evidence>
<organism evidence="8 9">
    <name type="scientific">Mycolicibacterium phocaicum</name>
    <dbReference type="NCBI Taxonomy" id="319706"/>
    <lineage>
        <taxon>Bacteria</taxon>
        <taxon>Bacillati</taxon>
        <taxon>Actinomycetota</taxon>
        <taxon>Actinomycetes</taxon>
        <taxon>Mycobacteriales</taxon>
        <taxon>Mycobacteriaceae</taxon>
        <taxon>Mycolicibacterium</taxon>
    </lineage>
</organism>
<feature type="domain" description="Helicase C-terminal" evidence="7">
    <location>
        <begin position="700"/>
        <end position="846"/>
    </location>
</feature>
<accession>A0AA94RE30</accession>
<dbReference type="GO" id="GO:0004386">
    <property type="term" value="F:helicase activity"/>
    <property type="evidence" value="ECO:0007669"/>
    <property type="project" value="UniProtKB-KW"/>
</dbReference>
<comment type="caution">
    <text evidence="8">The sequence shown here is derived from an EMBL/GenBank/DDBJ whole genome shotgun (WGS) entry which is preliminary data.</text>
</comment>
<dbReference type="Gene3D" id="3.40.50.300">
    <property type="entry name" value="P-loop containing nucleotide triphosphate hydrolases"/>
    <property type="match status" value="1"/>
</dbReference>
<evidence type="ECO:0000256" key="4">
    <source>
        <dbReference type="ARBA" id="ARBA00022840"/>
    </source>
</evidence>
<protein>
    <submittedName>
        <fullName evidence="8">Uncharacterized protein</fullName>
    </submittedName>
</protein>
<dbReference type="PROSITE" id="PS51192">
    <property type="entry name" value="HELICASE_ATP_BIND_1"/>
    <property type="match status" value="1"/>
</dbReference>
<dbReference type="InterPro" id="IPR027417">
    <property type="entry name" value="P-loop_NTPase"/>
</dbReference>
<dbReference type="PANTHER" id="PTHR45766:SF6">
    <property type="entry name" value="SWI_SNF-RELATED MATRIX-ASSOCIATED ACTIN-DEPENDENT REGULATOR OF CHROMATIN SUBFAMILY A-LIKE PROTEIN 1"/>
    <property type="match status" value="1"/>
</dbReference>
<dbReference type="CDD" id="cd18011">
    <property type="entry name" value="DEXDc_RapA"/>
    <property type="match status" value="1"/>
</dbReference>
<dbReference type="Gene3D" id="3.40.50.10810">
    <property type="entry name" value="Tandem AAA-ATPase domain"/>
    <property type="match status" value="1"/>
</dbReference>
<sequence length="1213" mass="134529">MRRNGRTAGAQHGPFRFSRQPTARIKVRRETRLWPKFANSSANAVRVDDCGDGTTCSKPGRGRRNEHYRADRESAGVGAPRLTPFASQEAASAMSFVPSSATDKVPTFGYHPDYERTDLPADGTRFSRALVLDAPVSSLVDRADECRVMWNPDVPLPEGIYWFDGIESPILMQVAMGASQGDATVTPTDSIDDSHPLANAWAWAEDLWNNATVVAPPKFAMNDTAVTHPGDVDVTISGRQFFPTGWSYSVMAQGRYMNIVESKLRPRPQMDGPAIWVTQTPTPASRFGATLTRAKLLGKFTNTLFSFRATRTTFRPYQFKPVLKLLQTGKARLLIADEVGLGKTIEAGLIWTELEARQEANRVLIVCPSSLLNKWRQEMADRFEFELTELDTKGLAEFLEKHRQNRLPSRQAHICSLERLRSWDGLDELREIPPEFDLVIVDEAHSMRNSDTKSYSLGTELADWADNLVFLTATPINLKQQDLLNLLELLAPEDYGDLGDLELRLEPNRITNAVAARLGEKGVRGRELLSDLEKLSSTALGGPLMQRPDFALLQQLLDTDELTPRNIVDAKRYLSDLNTLSTVITRTKKVEVDDQKAKRKEDRREVHWTAAEEAFYAEYLTWCRARADATGLPLYFSMQMPLRLASACLPMARRAVLDPLGFGDIADADSDAPTMRIEPHSELFAAARDLPEDVDTKFDELSAVLSNLYDGGRRALIFTFSVPTLGYLSSRLSAAYRVAVMHGGVKRDARLKIMADFRGGLYDFVLANRVASEGLDFEFCSAVINYDLPWNPMEIEQRIGRIDRIGQKEETILVINFVNESTIDERILDRLLSRIDIFQSSIGALEPIIAASAPKILQAGFDFTLTADERDQKVHEMLTALAEQQAGLEDISDASSSLLVTNDVDVAGLEKDLIRTGQYIGQRELALLLDDWARTERAPGVTFIQDGSTIEFRGNPAMSAQINDLSRAGQRTRAETSSLASYLRNELPISLALDQEFARTSGGTLLTATSPLAMAAAAVPGHRQARFASLKITTSDDVVPGVYIVVLATALSASQGGDEVWGCAVNRTGRDEGEGPVNALLAALADGRLVDAPLPAVDRIDRLAERALNQLHVRHAAEQAKRDVEFEALRDAKLISLEAQHERKKAAIENRISTARSRGRNERSIELFRNQLRRSEERHLQLHSEITMQAQPEIHLEPLAACVVAITTEGASQ</sequence>
<dbReference type="GO" id="GO:0005524">
    <property type="term" value="F:ATP binding"/>
    <property type="evidence" value="ECO:0007669"/>
    <property type="project" value="UniProtKB-KW"/>
</dbReference>
<dbReference type="InterPro" id="IPR001650">
    <property type="entry name" value="Helicase_C-like"/>
</dbReference>
<dbReference type="InterPro" id="IPR057342">
    <property type="entry name" value="DEXDc_RapA"/>
</dbReference>
<proteinExistence type="predicted"/>
<dbReference type="InterPro" id="IPR049730">
    <property type="entry name" value="SNF2/RAD54-like_C"/>
</dbReference>
<name>A0AA94RE30_9MYCO</name>
<dbReference type="PROSITE" id="PS51194">
    <property type="entry name" value="HELICASE_CTER"/>
    <property type="match status" value="1"/>
</dbReference>
<feature type="compositionally biased region" description="Basic and acidic residues" evidence="5">
    <location>
        <begin position="63"/>
        <end position="74"/>
    </location>
</feature>
<keyword evidence="3" id="KW-0347">Helicase</keyword>
<dbReference type="PANTHER" id="PTHR45766">
    <property type="entry name" value="DNA ANNEALING HELICASE AND ENDONUCLEASE ZRANB3 FAMILY MEMBER"/>
    <property type="match status" value="1"/>
</dbReference>
<evidence type="ECO:0000256" key="5">
    <source>
        <dbReference type="SAM" id="MobiDB-lite"/>
    </source>
</evidence>
<dbReference type="EMBL" id="POTM01000019">
    <property type="protein sequence ID" value="TLH72352.1"/>
    <property type="molecule type" value="Genomic_DNA"/>
</dbReference>
<keyword evidence="2" id="KW-0378">Hydrolase</keyword>
<gene>
    <name evidence="8" type="ORF">C1S79_05950</name>
</gene>
<dbReference type="SMART" id="SM00490">
    <property type="entry name" value="HELICc"/>
    <property type="match status" value="1"/>
</dbReference>
<feature type="domain" description="Helicase ATP-binding" evidence="6">
    <location>
        <begin position="324"/>
        <end position="493"/>
    </location>
</feature>
<evidence type="ECO:0000259" key="7">
    <source>
        <dbReference type="PROSITE" id="PS51194"/>
    </source>
</evidence>
<evidence type="ECO:0000256" key="3">
    <source>
        <dbReference type="ARBA" id="ARBA00022806"/>
    </source>
</evidence>
<reference evidence="8 9" key="1">
    <citation type="submission" date="2018-01" db="EMBL/GenBank/DDBJ databases">
        <title>Comparative genomics of Mycobacterium mucogenicum and Mycobacterium neoaurum clade members emphasizing tRNA and non-coding RNA.</title>
        <authorList>
            <person name="Behra P.R.K."/>
            <person name="Pettersson B.M.F."/>
            <person name="Das S."/>
            <person name="Dasgupta S."/>
            <person name="Kirsebom L.A."/>
        </authorList>
    </citation>
    <scope>NUCLEOTIDE SEQUENCE [LARGE SCALE GENOMIC DNA]</scope>
    <source>
        <strain evidence="8 9">DSM 45104</strain>
    </source>
</reference>
<dbReference type="InterPro" id="IPR014001">
    <property type="entry name" value="Helicase_ATP-bd"/>
</dbReference>
<dbReference type="InterPro" id="IPR038718">
    <property type="entry name" value="SNF2-like_sf"/>
</dbReference>
<feature type="region of interest" description="Disordered" evidence="5">
    <location>
        <begin position="1"/>
        <end position="20"/>
    </location>
</feature>
<dbReference type="Proteomes" id="UP000309984">
    <property type="component" value="Unassembled WGS sequence"/>
</dbReference>
<keyword evidence="4" id="KW-0067">ATP-binding</keyword>
<feature type="region of interest" description="Disordered" evidence="5">
    <location>
        <begin position="48"/>
        <end position="79"/>
    </location>
</feature>
<dbReference type="Pfam" id="PF00176">
    <property type="entry name" value="SNF2-rel_dom"/>
    <property type="match status" value="1"/>
</dbReference>
<dbReference type="CDD" id="cd18793">
    <property type="entry name" value="SF2_C_SNF"/>
    <property type="match status" value="1"/>
</dbReference>